<keyword evidence="2" id="KW-1185">Reference proteome</keyword>
<name>A0ABS9X4S9_9GAMM</name>
<proteinExistence type="predicted"/>
<dbReference type="RefSeq" id="WP_242288035.1">
    <property type="nucleotide sequence ID" value="NZ_JAKKSL010000004.1"/>
</dbReference>
<reference evidence="1" key="1">
    <citation type="submission" date="2022-01" db="EMBL/GenBank/DDBJ databases">
        <title>Colwellia maritima, isolated from seawater.</title>
        <authorList>
            <person name="Kristyanto S."/>
            <person name="Jung J."/>
            <person name="Jeon C.O."/>
        </authorList>
    </citation>
    <scope>NUCLEOTIDE SEQUENCE</scope>
    <source>
        <strain evidence="1">MSW7</strain>
    </source>
</reference>
<organism evidence="1 2">
    <name type="scientific">Colwellia maritima</name>
    <dbReference type="NCBI Taxonomy" id="2912588"/>
    <lineage>
        <taxon>Bacteria</taxon>
        <taxon>Pseudomonadati</taxon>
        <taxon>Pseudomonadota</taxon>
        <taxon>Gammaproteobacteria</taxon>
        <taxon>Alteromonadales</taxon>
        <taxon>Colwelliaceae</taxon>
        <taxon>Colwellia</taxon>
    </lineage>
</organism>
<dbReference type="Proteomes" id="UP001139646">
    <property type="component" value="Unassembled WGS sequence"/>
</dbReference>
<dbReference type="EMBL" id="JAKKSL010000004">
    <property type="protein sequence ID" value="MCI2285247.1"/>
    <property type="molecule type" value="Genomic_DNA"/>
</dbReference>
<comment type="caution">
    <text evidence="1">The sequence shown here is derived from an EMBL/GenBank/DDBJ whole genome shotgun (WGS) entry which is preliminary data.</text>
</comment>
<protein>
    <submittedName>
        <fullName evidence="1">Uncharacterized protein</fullName>
    </submittedName>
</protein>
<evidence type="ECO:0000313" key="1">
    <source>
        <dbReference type="EMBL" id="MCI2285247.1"/>
    </source>
</evidence>
<gene>
    <name evidence="1" type="ORF">L3081_20030</name>
</gene>
<evidence type="ECO:0000313" key="2">
    <source>
        <dbReference type="Proteomes" id="UP001139646"/>
    </source>
</evidence>
<accession>A0ABS9X4S9</accession>
<sequence>MALYSISKGYFVDLVKLGREDLVERYLKQKMTAIFGIDLSSSEARETERQVRENIRVRT</sequence>